<dbReference type="Gene3D" id="3.55.40.10">
    <property type="entry name" value="minor pseudopilin epsh domain"/>
    <property type="match status" value="1"/>
</dbReference>
<evidence type="ECO:0000256" key="1">
    <source>
        <dbReference type="ARBA" id="ARBA00004377"/>
    </source>
</evidence>
<dbReference type="SUPFAM" id="SSF54523">
    <property type="entry name" value="Pili subunits"/>
    <property type="match status" value="1"/>
</dbReference>
<keyword evidence="8 11" id="KW-0472">Membrane</keyword>
<comment type="similarity">
    <text evidence="9">Belongs to the GSP H family.</text>
</comment>
<keyword evidence="4" id="KW-0488">Methylation</keyword>
<feature type="transmembrane region" description="Helical" evidence="11">
    <location>
        <begin position="12"/>
        <end position="32"/>
    </location>
</feature>
<sequence length="191" mass="21409">MPKTTFTYTNGFSLVELIVSIAILSVLVSMGAPSFKEFIKQNEVYVGSEELHRALFYTRSQALKWKQTVYLCLLNDDERTCDESSSSINFNQGWLIFVDCNNDGSFNGVLASCDLDGDSVADQSELLHIRQAFTSSIDILPTQKTLRRMSYNMIGRARSGSFCIENSSSKKTKIIIASTGRIRTEQVESCR</sequence>
<accession>A0A6S6T5X4</accession>
<organism evidence="13">
    <name type="scientific">uncultured Thiotrichaceae bacterium</name>
    <dbReference type="NCBI Taxonomy" id="298394"/>
    <lineage>
        <taxon>Bacteria</taxon>
        <taxon>Pseudomonadati</taxon>
        <taxon>Pseudomonadota</taxon>
        <taxon>Gammaproteobacteria</taxon>
        <taxon>Thiotrichales</taxon>
        <taxon>Thiotrichaceae</taxon>
        <taxon>environmental samples</taxon>
    </lineage>
</organism>
<evidence type="ECO:0000256" key="4">
    <source>
        <dbReference type="ARBA" id="ARBA00022481"/>
    </source>
</evidence>
<keyword evidence="3" id="KW-1003">Cell membrane</keyword>
<evidence type="ECO:0000256" key="2">
    <source>
        <dbReference type="ARBA" id="ARBA00021549"/>
    </source>
</evidence>
<feature type="domain" description="General secretion pathway GspH" evidence="12">
    <location>
        <begin position="49"/>
        <end position="180"/>
    </location>
</feature>
<dbReference type="Pfam" id="PF07963">
    <property type="entry name" value="N_methyl"/>
    <property type="match status" value="1"/>
</dbReference>
<dbReference type="Pfam" id="PF12019">
    <property type="entry name" value="GspH"/>
    <property type="match status" value="1"/>
</dbReference>
<dbReference type="GO" id="GO:0005886">
    <property type="term" value="C:plasma membrane"/>
    <property type="evidence" value="ECO:0007669"/>
    <property type="project" value="UniProtKB-SubCell"/>
</dbReference>
<evidence type="ECO:0000256" key="6">
    <source>
        <dbReference type="ARBA" id="ARBA00022692"/>
    </source>
</evidence>
<dbReference type="EMBL" id="CACVAY010000062">
    <property type="protein sequence ID" value="CAA6813655.1"/>
    <property type="molecule type" value="Genomic_DNA"/>
</dbReference>
<evidence type="ECO:0000256" key="7">
    <source>
        <dbReference type="ARBA" id="ARBA00022989"/>
    </source>
</evidence>
<gene>
    <name evidence="13" type="ORF">HELGO_WM15089</name>
</gene>
<evidence type="ECO:0000256" key="9">
    <source>
        <dbReference type="ARBA" id="ARBA00025772"/>
    </source>
</evidence>
<reference evidence="13" key="1">
    <citation type="submission" date="2020-01" db="EMBL/GenBank/DDBJ databases">
        <authorList>
            <person name="Meier V. D."/>
            <person name="Meier V D."/>
        </authorList>
    </citation>
    <scope>NUCLEOTIDE SEQUENCE</scope>
    <source>
        <strain evidence="13">HLG_WM_MAG_07</strain>
    </source>
</reference>
<keyword evidence="5" id="KW-0997">Cell inner membrane</keyword>
<dbReference type="GO" id="GO:0015628">
    <property type="term" value="P:protein secretion by the type II secretion system"/>
    <property type="evidence" value="ECO:0007669"/>
    <property type="project" value="InterPro"/>
</dbReference>
<evidence type="ECO:0000256" key="10">
    <source>
        <dbReference type="ARBA" id="ARBA00030775"/>
    </source>
</evidence>
<dbReference type="InterPro" id="IPR012902">
    <property type="entry name" value="N_methyl_site"/>
</dbReference>
<dbReference type="InterPro" id="IPR022346">
    <property type="entry name" value="T2SS_GspH"/>
</dbReference>
<evidence type="ECO:0000313" key="13">
    <source>
        <dbReference type="EMBL" id="CAA6813655.1"/>
    </source>
</evidence>
<evidence type="ECO:0000256" key="11">
    <source>
        <dbReference type="SAM" id="Phobius"/>
    </source>
</evidence>
<evidence type="ECO:0000256" key="3">
    <source>
        <dbReference type="ARBA" id="ARBA00022475"/>
    </source>
</evidence>
<dbReference type="GO" id="GO:0015627">
    <property type="term" value="C:type II protein secretion system complex"/>
    <property type="evidence" value="ECO:0007669"/>
    <property type="project" value="InterPro"/>
</dbReference>
<comment type="subcellular location">
    <subcellularLocation>
        <location evidence="1">Cell inner membrane</location>
        <topology evidence="1">Single-pass membrane protein</topology>
    </subcellularLocation>
</comment>
<dbReference type="NCBIfam" id="TIGR02532">
    <property type="entry name" value="IV_pilin_GFxxxE"/>
    <property type="match status" value="1"/>
</dbReference>
<protein>
    <recommendedName>
        <fullName evidence="2">Type II secretion system protein H</fullName>
    </recommendedName>
    <alternativeName>
        <fullName evidence="10">General secretion pathway protein H</fullName>
    </alternativeName>
</protein>
<evidence type="ECO:0000256" key="5">
    <source>
        <dbReference type="ARBA" id="ARBA00022519"/>
    </source>
</evidence>
<dbReference type="InterPro" id="IPR045584">
    <property type="entry name" value="Pilin-like"/>
</dbReference>
<evidence type="ECO:0000259" key="12">
    <source>
        <dbReference type="Pfam" id="PF12019"/>
    </source>
</evidence>
<proteinExistence type="inferred from homology"/>
<name>A0A6S6T5X4_9GAMM</name>
<dbReference type="AlphaFoldDB" id="A0A6S6T5X4"/>
<keyword evidence="6 11" id="KW-0812">Transmembrane</keyword>
<evidence type="ECO:0000256" key="8">
    <source>
        <dbReference type="ARBA" id="ARBA00023136"/>
    </source>
</evidence>
<keyword evidence="7 11" id="KW-1133">Transmembrane helix</keyword>